<keyword evidence="6" id="KW-0406">Ion transport</keyword>
<protein>
    <submittedName>
        <fullName evidence="9">TrkA family potassium uptake protein</fullName>
    </submittedName>
</protein>
<dbReference type="EMBL" id="JBHSXN010000001">
    <property type="protein sequence ID" value="MFC6951717.1"/>
    <property type="molecule type" value="Genomic_DNA"/>
</dbReference>
<keyword evidence="4" id="KW-0630">Potassium</keyword>
<sequence length="217" mass="22816">MTNGPLRVVVVGSGPVALRAIKQLDDHGHDVVVVERDPEQLAELEAAYVATAIEGDATRPSVLAQADVERADVVAALTDTMGTNVAVCTTAKRIDPGTRTILRSTYPDIEEFAPYADQVVFPERAGGRVAVTAIEEDFGALTGLSGDLEVYELRVAEDAPVAGKRLSSVSLPQGSLVVSDENGDTVASADTVLQAGHTYVVAVEGRVADEVMNLFRG</sequence>
<keyword evidence="5" id="KW-0520">NAD</keyword>
<dbReference type="InterPro" id="IPR036721">
    <property type="entry name" value="RCK_C_sf"/>
</dbReference>
<evidence type="ECO:0000256" key="4">
    <source>
        <dbReference type="ARBA" id="ARBA00022958"/>
    </source>
</evidence>
<dbReference type="InterPro" id="IPR003148">
    <property type="entry name" value="RCK_N"/>
</dbReference>
<gene>
    <name evidence="9" type="ORF">ACFQGB_02465</name>
</gene>
<evidence type="ECO:0000256" key="5">
    <source>
        <dbReference type="ARBA" id="ARBA00023027"/>
    </source>
</evidence>
<evidence type="ECO:0000256" key="1">
    <source>
        <dbReference type="ARBA" id="ARBA00003660"/>
    </source>
</evidence>
<dbReference type="Gene3D" id="3.30.70.1450">
    <property type="entry name" value="Regulator of K+ conductance, C-terminal domain"/>
    <property type="match status" value="1"/>
</dbReference>
<keyword evidence="3" id="KW-0633">Potassium transport</keyword>
<evidence type="ECO:0000259" key="8">
    <source>
        <dbReference type="PROSITE" id="PS51202"/>
    </source>
</evidence>
<dbReference type="InterPro" id="IPR006037">
    <property type="entry name" value="RCK_C"/>
</dbReference>
<dbReference type="PROSITE" id="PS51202">
    <property type="entry name" value="RCK_C"/>
    <property type="match status" value="1"/>
</dbReference>
<dbReference type="Proteomes" id="UP001596395">
    <property type="component" value="Unassembled WGS sequence"/>
</dbReference>
<dbReference type="PRINTS" id="PR00335">
    <property type="entry name" value="KUPTAKETRKA"/>
</dbReference>
<evidence type="ECO:0000313" key="10">
    <source>
        <dbReference type="Proteomes" id="UP001596395"/>
    </source>
</evidence>
<evidence type="ECO:0000259" key="7">
    <source>
        <dbReference type="PROSITE" id="PS51201"/>
    </source>
</evidence>
<reference evidence="9 10" key="1">
    <citation type="journal article" date="2019" name="Int. J. Syst. Evol. Microbiol.">
        <title>The Global Catalogue of Microorganisms (GCM) 10K type strain sequencing project: providing services to taxonomists for standard genome sequencing and annotation.</title>
        <authorList>
            <consortium name="The Broad Institute Genomics Platform"/>
            <consortium name="The Broad Institute Genome Sequencing Center for Infectious Disease"/>
            <person name="Wu L."/>
            <person name="Ma J."/>
        </authorList>
    </citation>
    <scope>NUCLEOTIDE SEQUENCE [LARGE SCALE GENOMIC DNA]</scope>
    <source>
        <strain evidence="9 10">GX26</strain>
    </source>
</reference>
<dbReference type="Pfam" id="PF02080">
    <property type="entry name" value="TrkA_C"/>
    <property type="match status" value="1"/>
</dbReference>
<keyword evidence="10" id="KW-1185">Reference proteome</keyword>
<dbReference type="InterPro" id="IPR036291">
    <property type="entry name" value="NAD(P)-bd_dom_sf"/>
</dbReference>
<dbReference type="PANTHER" id="PTHR43833:SF5">
    <property type="entry name" value="TRK SYSTEM POTASSIUM UPTAKE PROTEIN TRKA"/>
    <property type="match status" value="1"/>
</dbReference>
<keyword evidence="2" id="KW-0813">Transport</keyword>
<dbReference type="SUPFAM" id="SSF116726">
    <property type="entry name" value="TrkA C-terminal domain-like"/>
    <property type="match status" value="1"/>
</dbReference>
<dbReference type="AlphaFoldDB" id="A0ABD5VCA5"/>
<evidence type="ECO:0000256" key="6">
    <source>
        <dbReference type="ARBA" id="ARBA00023065"/>
    </source>
</evidence>
<dbReference type="Pfam" id="PF02254">
    <property type="entry name" value="TrkA_N"/>
    <property type="match status" value="1"/>
</dbReference>
<feature type="domain" description="RCK C-terminal" evidence="8">
    <location>
        <begin position="136"/>
        <end position="217"/>
    </location>
</feature>
<evidence type="ECO:0000256" key="2">
    <source>
        <dbReference type="ARBA" id="ARBA00022448"/>
    </source>
</evidence>
<evidence type="ECO:0000256" key="3">
    <source>
        <dbReference type="ARBA" id="ARBA00022538"/>
    </source>
</evidence>
<dbReference type="PROSITE" id="PS51201">
    <property type="entry name" value="RCK_N"/>
    <property type="match status" value="1"/>
</dbReference>
<dbReference type="Gene3D" id="3.40.50.720">
    <property type="entry name" value="NAD(P)-binding Rossmann-like Domain"/>
    <property type="match status" value="1"/>
</dbReference>
<accession>A0ABD5VCA5</accession>
<name>A0ABD5VCA5_9EURY</name>
<organism evidence="9 10">
    <name type="scientific">Halorubellus litoreus</name>
    <dbReference type="NCBI Taxonomy" id="755308"/>
    <lineage>
        <taxon>Archaea</taxon>
        <taxon>Methanobacteriati</taxon>
        <taxon>Methanobacteriota</taxon>
        <taxon>Stenosarchaea group</taxon>
        <taxon>Halobacteria</taxon>
        <taxon>Halobacteriales</taxon>
        <taxon>Halorubellaceae</taxon>
        <taxon>Halorubellus</taxon>
    </lineage>
</organism>
<proteinExistence type="predicted"/>
<dbReference type="InterPro" id="IPR006036">
    <property type="entry name" value="K_uptake_TrkA"/>
</dbReference>
<evidence type="ECO:0000313" key="9">
    <source>
        <dbReference type="EMBL" id="MFC6951717.1"/>
    </source>
</evidence>
<dbReference type="SUPFAM" id="SSF51735">
    <property type="entry name" value="NAD(P)-binding Rossmann-fold domains"/>
    <property type="match status" value="1"/>
</dbReference>
<feature type="domain" description="RCK N-terminal" evidence="7">
    <location>
        <begin position="5"/>
        <end position="120"/>
    </location>
</feature>
<dbReference type="PANTHER" id="PTHR43833">
    <property type="entry name" value="POTASSIUM CHANNEL PROTEIN 2-RELATED-RELATED"/>
    <property type="match status" value="1"/>
</dbReference>
<dbReference type="InterPro" id="IPR050721">
    <property type="entry name" value="Trk_Ktr_HKT_K-transport"/>
</dbReference>
<comment type="caution">
    <text evidence="9">The sequence shown here is derived from an EMBL/GenBank/DDBJ whole genome shotgun (WGS) entry which is preliminary data.</text>
</comment>
<comment type="function">
    <text evidence="1">Part of a potassium transport system.</text>
</comment>
<dbReference type="RefSeq" id="WP_336348733.1">
    <property type="nucleotide sequence ID" value="NZ_JAZAQL010000001.1"/>
</dbReference>
<dbReference type="GO" id="GO:0006813">
    <property type="term" value="P:potassium ion transport"/>
    <property type="evidence" value="ECO:0007669"/>
    <property type="project" value="UniProtKB-KW"/>
</dbReference>